<dbReference type="AlphaFoldDB" id="A0A2S3I303"/>
<evidence type="ECO:0000313" key="1">
    <source>
        <dbReference type="EMBL" id="PAN35675.1"/>
    </source>
</evidence>
<organism evidence="1">
    <name type="scientific">Panicum hallii</name>
    <dbReference type="NCBI Taxonomy" id="206008"/>
    <lineage>
        <taxon>Eukaryota</taxon>
        <taxon>Viridiplantae</taxon>
        <taxon>Streptophyta</taxon>
        <taxon>Embryophyta</taxon>
        <taxon>Tracheophyta</taxon>
        <taxon>Spermatophyta</taxon>
        <taxon>Magnoliopsida</taxon>
        <taxon>Liliopsida</taxon>
        <taxon>Poales</taxon>
        <taxon>Poaceae</taxon>
        <taxon>PACMAD clade</taxon>
        <taxon>Panicoideae</taxon>
        <taxon>Panicodae</taxon>
        <taxon>Paniceae</taxon>
        <taxon>Panicinae</taxon>
        <taxon>Panicum</taxon>
        <taxon>Panicum sect. Panicum</taxon>
    </lineage>
</organism>
<dbReference type="Proteomes" id="UP000243499">
    <property type="component" value="Chromosome 6"/>
</dbReference>
<sequence length="88" mass="10266">MRPSSLTRHFLRRRRVRHRGIEVVSLVHFEEGLDLFPPLVESSYRPLVILLAVAYLSFRPPLVIANGGVGSYGRFNFQKIWLMCWVQL</sequence>
<name>A0A2S3I303_9POAL</name>
<reference evidence="1" key="1">
    <citation type="submission" date="2018-04" db="EMBL/GenBank/DDBJ databases">
        <title>WGS assembly of Panicum hallii.</title>
        <authorList>
            <person name="Lovell J."/>
            <person name="Jenkins J."/>
            <person name="Lowry D."/>
            <person name="Mamidi S."/>
            <person name="Sreedasyam A."/>
            <person name="Weng X."/>
            <person name="Barry K."/>
            <person name="Bonette J."/>
            <person name="Campitelli B."/>
            <person name="Daum C."/>
            <person name="Gordon S."/>
            <person name="Gould B."/>
            <person name="Lipzen A."/>
            <person name="Macqueen A."/>
            <person name="Palacio-Mejia J."/>
            <person name="Plott C."/>
            <person name="Shakirov E."/>
            <person name="Shu S."/>
            <person name="Yoshinaga Y."/>
            <person name="Zane M."/>
            <person name="Rokhsar D."/>
            <person name="Grimwood J."/>
            <person name="Schmutz J."/>
            <person name="Juenger T."/>
        </authorList>
    </citation>
    <scope>NUCLEOTIDE SEQUENCE [LARGE SCALE GENOMIC DNA]</scope>
    <source>
        <strain evidence="1">FIL2</strain>
    </source>
</reference>
<dbReference type="Gramene" id="PAN35675">
    <property type="protein sequence ID" value="PAN35675"/>
    <property type="gene ID" value="PAHAL_6G225900"/>
</dbReference>
<accession>A0A2S3I303</accession>
<proteinExistence type="predicted"/>
<protein>
    <submittedName>
        <fullName evidence="1">Uncharacterized protein</fullName>
    </submittedName>
</protein>
<dbReference type="EMBL" id="CM008051">
    <property type="protein sequence ID" value="PAN35675.1"/>
    <property type="molecule type" value="Genomic_DNA"/>
</dbReference>
<gene>
    <name evidence="1" type="ORF">PAHAL_6G225900</name>
</gene>